<evidence type="ECO:0000313" key="2">
    <source>
        <dbReference type="EMBL" id="CAL4156084.1"/>
    </source>
</evidence>
<organism evidence="2 3">
    <name type="scientific">Meganyctiphanes norvegica</name>
    <name type="common">Northern krill</name>
    <name type="synonym">Thysanopoda norvegica</name>
    <dbReference type="NCBI Taxonomy" id="48144"/>
    <lineage>
        <taxon>Eukaryota</taxon>
        <taxon>Metazoa</taxon>
        <taxon>Ecdysozoa</taxon>
        <taxon>Arthropoda</taxon>
        <taxon>Crustacea</taxon>
        <taxon>Multicrustacea</taxon>
        <taxon>Malacostraca</taxon>
        <taxon>Eumalacostraca</taxon>
        <taxon>Eucarida</taxon>
        <taxon>Euphausiacea</taxon>
        <taxon>Euphausiidae</taxon>
        <taxon>Meganyctiphanes</taxon>
    </lineage>
</organism>
<keyword evidence="3" id="KW-1185">Reference proteome</keyword>
<dbReference type="Proteomes" id="UP001497623">
    <property type="component" value="Unassembled WGS sequence"/>
</dbReference>
<evidence type="ECO:0000313" key="3">
    <source>
        <dbReference type="Proteomes" id="UP001497623"/>
    </source>
</evidence>
<evidence type="ECO:0000256" key="1">
    <source>
        <dbReference type="SAM" id="Phobius"/>
    </source>
</evidence>
<name>A0AAV2S2R0_MEGNR</name>
<dbReference type="AlphaFoldDB" id="A0AAV2S2R0"/>
<keyword evidence="1" id="KW-0472">Membrane</keyword>
<feature type="transmembrane region" description="Helical" evidence="1">
    <location>
        <begin position="12"/>
        <end position="31"/>
    </location>
</feature>
<comment type="caution">
    <text evidence="2">The sequence shown here is derived from an EMBL/GenBank/DDBJ whole genome shotgun (WGS) entry which is preliminary data.</text>
</comment>
<sequence length="104" mass="12130">FGEMKIGQILRKWFSALLMIVVLFLLSYNRFVEIIGTKVYSYNKLNSYNSYYTELQVTASLLDKHQLSGENSSITENSFHHYRMIASQCTHVSNVKELLYSNIH</sequence>
<keyword evidence="1" id="KW-0812">Transmembrane</keyword>
<accession>A0AAV2S2R0</accession>
<feature type="non-terminal residue" evidence="2">
    <location>
        <position position="1"/>
    </location>
</feature>
<dbReference type="EMBL" id="CAXKWB010041236">
    <property type="protein sequence ID" value="CAL4156084.1"/>
    <property type="molecule type" value="Genomic_DNA"/>
</dbReference>
<keyword evidence="1" id="KW-1133">Transmembrane helix</keyword>
<reference evidence="2 3" key="1">
    <citation type="submission" date="2024-05" db="EMBL/GenBank/DDBJ databases">
        <authorList>
            <person name="Wallberg A."/>
        </authorList>
    </citation>
    <scope>NUCLEOTIDE SEQUENCE [LARGE SCALE GENOMIC DNA]</scope>
</reference>
<feature type="non-terminal residue" evidence="2">
    <location>
        <position position="104"/>
    </location>
</feature>
<proteinExistence type="predicted"/>
<protein>
    <submittedName>
        <fullName evidence="2">Uncharacterized protein</fullName>
    </submittedName>
</protein>
<gene>
    <name evidence="2" type="ORF">MNOR_LOCUS31647</name>
</gene>